<comment type="caution">
    <text evidence="1">The sequence shown here is derived from an EMBL/GenBank/DDBJ whole genome shotgun (WGS) entry which is preliminary data.</text>
</comment>
<sequence length="626" mass="70062">MTSSRILTGYNDPPPEILKNGSSNTDHKAERTNVEPDLWGDDTDRDPTATSPASTDKSEEDASEAQKPPKQPRNRRLNNTSTSSAHLTRIVSASSNKDHHSNDDDFGIHRATARSTAKYPVHPSIPVGSTDGPSRTVTEGDQLSDSYIHQSPRWDGIYALEHEIQDTLFRGTEVDHRNHLMSRETSQSRESKQYCQEDLSMEMDVTIDEETLKQMRRSRYMRSAAVTGIFVMLWYLFATLLSLYNKWMFSPEYYGFSYPLFVTCIHMVVQFTLATIVREVWSDRFKPKETPGREDYVKGIIPTAVATGMDIGLSNLSLKTITLTLYTMCKSSSLIFVLGFAFLFKLEAYSLRLVCVIGFITFGVFLMVFNATTVSIPGIIMVFSASALGGLRWALTQLVMHKTEMGMSNPFATIFWLTPVMAVTLAFVSIVFEGWFNIFGSDYFAGWRALNTVGLIVFPGALAFSMVASEYCIIQRAGIVPLSIAGIFKEVSTITVSAWVFGDELTKLNVLGVVITIFGIATYSYHKYQKTMEIPSSLPTAQHSLLPTTGARVVPFREERDDEDEAEDRSNPSNNETNARHHVIGDSDDEHEYTDTGANQDDKHTSAPTTHRVSEEHRGLLGRNDR</sequence>
<keyword evidence="2" id="KW-1185">Reference proteome</keyword>
<protein>
    <submittedName>
        <fullName evidence="1">Uncharacterized protein</fullName>
    </submittedName>
</protein>
<evidence type="ECO:0000313" key="2">
    <source>
        <dbReference type="Proteomes" id="UP001243375"/>
    </source>
</evidence>
<name>A0ACC2WZN2_9TREE</name>
<dbReference type="EMBL" id="JASBWU010000013">
    <property type="protein sequence ID" value="KAJ9116968.1"/>
    <property type="molecule type" value="Genomic_DNA"/>
</dbReference>
<reference evidence="1" key="1">
    <citation type="submission" date="2023-04" db="EMBL/GenBank/DDBJ databases">
        <title>Draft Genome sequencing of Naganishia species isolated from polar environments using Oxford Nanopore Technology.</title>
        <authorList>
            <person name="Leo P."/>
            <person name="Venkateswaran K."/>
        </authorList>
    </citation>
    <scope>NUCLEOTIDE SEQUENCE</scope>
    <source>
        <strain evidence="1">MNA-CCFEE 5425</strain>
    </source>
</reference>
<evidence type="ECO:0000313" key="1">
    <source>
        <dbReference type="EMBL" id="KAJ9116968.1"/>
    </source>
</evidence>
<proteinExistence type="predicted"/>
<gene>
    <name evidence="1" type="ORF">QFC22_004626</name>
</gene>
<organism evidence="1 2">
    <name type="scientific">Naganishia vaughanmartiniae</name>
    <dbReference type="NCBI Taxonomy" id="1424756"/>
    <lineage>
        <taxon>Eukaryota</taxon>
        <taxon>Fungi</taxon>
        <taxon>Dikarya</taxon>
        <taxon>Basidiomycota</taxon>
        <taxon>Agaricomycotina</taxon>
        <taxon>Tremellomycetes</taxon>
        <taxon>Filobasidiales</taxon>
        <taxon>Filobasidiaceae</taxon>
        <taxon>Naganishia</taxon>
    </lineage>
</organism>
<dbReference type="Proteomes" id="UP001243375">
    <property type="component" value="Unassembled WGS sequence"/>
</dbReference>
<accession>A0ACC2WZN2</accession>